<dbReference type="InterPro" id="IPR050320">
    <property type="entry name" value="N5-glutamine_MTase"/>
</dbReference>
<feature type="domain" description="Release factor glutamine methyltransferase N-terminal" evidence="7">
    <location>
        <begin position="10"/>
        <end position="77"/>
    </location>
</feature>
<comment type="similarity">
    <text evidence="5">Belongs to the protein N5-glutamine methyltransferase family. PrmC subfamily.</text>
</comment>
<dbReference type="InterPro" id="IPR029063">
    <property type="entry name" value="SAM-dependent_MTases_sf"/>
</dbReference>
<keyword evidence="9" id="KW-1185">Reference proteome</keyword>
<dbReference type="InterPro" id="IPR002052">
    <property type="entry name" value="DNA_methylase_N6_adenine_CS"/>
</dbReference>
<dbReference type="InterPro" id="IPR007848">
    <property type="entry name" value="Small_mtfrase_dom"/>
</dbReference>
<evidence type="ECO:0000313" key="8">
    <source>
        <dbReference type="EMBL" id="GGG08561.1"/>
    </source>
</evidence>
<dbReference type="InterPro" id="IPR040758">
    <property type="entry name" value="PrmC_N"/>
</dbReference>
<dbReference type="OrthoDB" id="9800643at2"/>
<dbReference type="Proteomes" id="UP000636949">
    <property type="component" value="Unassembled WGS sequence"/>
</dbReference>
<feature type="domain" description="Methyltransferase small" evidence="6">
    <location>
        <begin position="100"/>
        <end position="196"/>
    </location>
</feature>
<dbReference type="NCBIfam" id="TIGR00536">
    <property type="entry name" value="hemK_fam"/>
    <property type="match status" value="1"/>
</dbReference>
<evidence type="ECO:0000313" key="9">
    <source>
        <dbReference type="Proteomes" id="UP000636949"/>
    </source>
</evidence>
<dbReference type="InterPro" id="IPR004556">
    <property type="entry name" value="HemK-like"/>
</dbReference>
<evidence type="ECO:0000256" key="2">
    <source>
        <dbReference type="ARBA" id="ARBA00022679"/>
    </source>
</evidence>
<dbReference type="InterPro" id="IPR019874">
    <property type="entry name" value="RF_methyltr_PrmC"/>
</dbReference>
<reference evidence="8" key="2">
    <citation type="submission" date="2020-09" db="EMBL/GenBank/DDBJ databases">
        <authorList>
            <person name="Sun Q."/>
            <person name="Zhou Y."/>
        </authorList>
    </citation>
    <scope>NUCLEOTIDE SEQUENCE</scope>
    <source>
        <strain evidence="8">CGMCC 1.15758</strain>
    </source>
</reference>
<dbReference type="EC" id="2.1.1.297" evidence="5"/>
<name>A0A8J2Z6V1_9GAMM</name>
<feature type="binding site" evidence="5">
    <location>
        <position position="173"/>
    </location>
    <ligand>
        <name>S-adenosyl-L-methionine</name>
        <dbReference type="ChEBI" id="CHEBI:59789"/>
    </ligand>
</feature>
<comment type="function">
    <text evidence="5">Methylates the class 1 translation termination release factors RF1/PrfA and RF2/PrfB on the glutamine residue of the universally conserved GGQ motif.</text>
</comment>
<dbReference type="PANTHER" id="PTHR18895">
    <property type="entry name" value="HEMK METHYLTRANSFERASE"/>
    <property type="match status" value="1"/>
</dbReference>
<proteinExistence type="inferred from homology"/>
<comment type="caution">
    <text evidence="8">The sequence shown here is derived from an EMBL/GenBank/DDBJ whole genome shotgun (WGS) entry which is preliminary data.</text>
</comment>
<sequence>MPNNTIQAILSTYSKQLEPISDSARIDIECLLCHVLKVAASYLYTWSEKPLTEDEFQQFSELFMRRLQGEPVAYLTGKQGFWDLEFLVDKHTLIPRADTEVLIETILNKFTQHTKLQVLDLGTGSGAIALSLAHARPNWQVTAIDYCEHALKIAAHNKEHYKLSNVKLLQGSWYQPVANEQFDIIVSNPPYIDQSDPALCAHVRQYEPTTALIAKNNGLADIEHIICHGKAHLKENGFMIIEHGFQQAQHVESIFKSYDYKNIQHYHDLSGHIRATSAES</sequence>
<dbReference type="GO" id="GO:0032259">
    <property type="term" value="P:methylation"/>
    <property type="evidence" value="ECO:0007669"/>
    <property type="project" value="UniProtKB-KW"/>
</dbReference>
<evidence type="ECO:0000256" key="3">
    <source>
        <dbReference type="ARBA" id="ARBA00022691"/>
    </source>
</evidence>
<dbReference type="PROSITE" id="PS00092">
    <property type="entry name" value="N6_MTASE"/>
    <property type="match status" value="1"/>
</dbReference>
<evidence type="ECO:0000259" key="7">
    <source>
        <dbReference type="Pfam" id="PF17827"/>
    </source>
</evidence>
<dbReference type="SUPFAM" id="SSF53335">
    <property type="entry name" value="S-adenosyl-L-methionine-dependent methyltransferases"/>
    <property type="match status" value="1"/>
</dbReference>
<dbReference type="GO" id="GO:0003676">
    <property type="term" value="F:nucleic acid binding"/>
    <property type="evidence" value="ECO:0007669"/>
    <property type="project" value="InterPro"/>
</dbReference>
<dbReference type="HAMAP" id="MF_02126">
    <property type="entry name" value="RF_methyltr_PrmC"/>
    <property type="match status" value="1"/>
</dbReference>
<feature type="binding site" evidence="5">
    <location>
        <begin position="122"/>
        <end position="126"/>
    </location>
    <ligand>
        <name>S-adenosyl-L-methionine</name>
        <dbReference type="ChEBI" id="CHEBI:59789"/>
    </ligand>
</feature>
<gene>
    <name evidence="5 8" type="primary">prmC</name>
    <name evidence="8" type="ORF">GCM10010995_27630</name>
</gene>
<evidence type="ECO:0000259" key="6">
    <source>
        <dbReference type="Pfam" id="PF05175"/>
    </source>
</evidence>
<feature type="binding site" evidence="5">
    <location>
        <begin position="188"/>
        <end position="191"/>
    </location>
    <ligand>
        <name>substrate</name>
    </ligand>
</feature>
<reference evidence="8" key="1">
    <citation type="journal article" date="2014" name="Int. J. Syst. Evol. Microbiol.">
        <title>Complete genome sequence of Corynebacterium casei LMG S-19264T (=DSM 44701T), isolated from a smear-ripened cheese.</title>
        <authorList>
            <consortium name="US DOE Joint Genome Institute (JGI-PGF)"/>
            <person name="Walter F."/>
            <person name="Albersmeier A."/>
            <person name="Kalinowski J."/>
            <person name="Ruckert C."/>
        </authorList>
    </citation>
    <scope>NUCLEOTIDE SEQUENCE</scope>
    <source>
        <strain evidence="8">CGMCC 1.15758</strain>
    </source>
</reference>
<organism evidence="8 9">
    <name type="scientific">Cysteiniphilum litorale</name>
    <dbReference type="NCBI Taxonomy" id="2056700"/>
    <lineage>
        <taxon>Bacteria</taxon>
        <taxon>Pseudomonadati</taxon>
        <taxon>Pseudomonadota</taxon>
        <taxon>Gammaproteobacteria</taxon>
        <taxon>Thiotrichales</taxon>
        <taxon>Fastidiosibacteraceae</taxon>
        <taxon>Cysteiniphilum</taxon>
    </lineage>
</organism>
<dbReference type="CDD" id="cd02440">
    <property type="entry name" value="AdoMet_MTases"/>
    <property type="match status" value="1"/>
</dbReference>
<dbReference type="RefSeq" id="WP_157968371.1">
    <property type="nucleotide sequence ID" value="NZ_BMJS01000073.1"/>
</dbReference>
<dbReference type="Pfam" id="PF17827">
    <property type="entry name" value="PrmC_N"/>
    <property type="match status" value="1"/>
</dbReference>
<dbReference type="Gene3D" id="1.10.8.10">
    <property type="entry name" value="DNA helicase RuvA subunit, C-terminal domain"/>
    <property type="match status" value="1"/>
</dbReference>
<evidence type="ECO:0000256" key="5">
    <source>
        <dbReference type="HAMAP-Rule" id="MF_02126"/>
    </source>
</evidence>
<keyword evidence="3 5" id="KW-0949">S-adenosyl-L-methionine</keyword>
<protein>
    <recommendedName>
        <fullName evidence="5">Release factor glutamine methyltransferase</fullName>
        <shortName evidence="5">RF MTase</shortName>
        <ecNumber evidence="5">2.1.1.297</ecNumber>
    </recommendedName>
    <alternativeName>
        <fullName evidence="5">N5-glutamine methyltransferase PrmC</fullName>
    </alternativeName>
    <alternativeName>
        <fullName evidence="5">Protein-(glutamine-N5) MTase PrmC</fullName>
    </alternativeName>
    <alternativeName>
        <fullName evidence="5">Protein-glutamine N-methyltransferase PrmC</fullName>
    </alternativeName>
</protein>
<feature type="binding site" evidence="5">
    <location>
        <position position="145"/>
    </location>
    <ligand>
        <name>S-adenosyl-L-methionine</name>
        <dbReference type="ChEBI" id="CHEBI:59789"/>
    </ligand>
</feature>
<feature type="binding site" evidence="5">
    <location>
        <position position="188"/>
    </location>
    <ligand>
        <name>S-adenosyl-L-methionine</name>
        <dbReference type="ChEBI" id="CHEBI:59789"/>
    </ligand>
</feature>
<evidence type="ECO:0000256" key="4">
    <source>
        <dbReference type="ARBA" id="ARBA00048391"/>
    </source>
</evidence>
<dbReference type="Pfam" id="PF05175">
    <property type="entry name" value="MTS"/>
    <property type="match status" value="1"/>
</dbReference>
<comment type="catalytic activity">
    <reaction evidence="4 5">
        <text>L-glutaminyl-[peptide chain release factor] + S-adenosyl-L-methionine = N(5)-methyl-L-glutaminyl-[peptide chain release factor] + S-adenosyl-L-homocysteine + H(+)</text>
        <dbReference type="Rhea" id="RHEA:42896"/>
        <dbReference type="Rhea" id="RHEA-COMP:10271"/>
        <dbReference type="Rhea" id="RHEA-COMP:10272"/>
        <dbReference type="ChEBI" id="CHEBI:15378"/>
        <dbReference type="ChEBI" id="CHEBI:30011"/>
        <dbReference type="ChEBI" id="CHEBI:57856"/>
        <dbReference type="ChEBI" id="CHEBI:59789"/>
        <dbReference type="ChEBI" id="CHEBI:61891"/>
        <dbReference type="EC" id="2.1.1.297"/>
    </reaction>
</comment>
<dbReference type="GO" id="GO:0102559">
    <property type="term" value="F:peptide chain release factor N(5)-glutamine methyltransferase activity"/>
    <property type="evidence" value="ECO:0007669"/>
    <property type="project" value="UniProtKB-EC"/>
</dbReference>
<dbReference type="Gene3D" id="3.40.50.150">
    <property type="entry name" value="Vaccinia Virus protein VP39"/>
    <property type="match status" value="1"/>
</dbReference>
<dbReference type="PANTHER" id="PTHR18895:SF74">
    <property type="entry name" value="MTRF1L RELEASE FACTOR GLUTAMINE METHYLTRANSFERASE"/>
    <property type="match status" value="1"/>
</dbReference>
<evidence type="ECO:0000256" key="1">
    <source>
        <dbReference type="ARBA" id="ARBA00022603"/>
    </source>
</evidence>
<dbReference type="AlphaFoldDB" id="A0A8J2Z6V1"/>
<keyword evidence="2 5" id="KW-0808">Transferase</keyword>
<dbReference type="FunFam" id="3.40.50.150:FF:000053">
    <property type="entry name" value="Release factor glutamine methyltransferase"/>
    <property type="match status" value="1"/>
</dbReference>
<dbReference type="EMBL" id="BMJS01000073">
    <property type="protein sequence ID" value="GGG08561.1"/>
    <property type="molecule type" value="Genomic_DNA"/>
</dbReference>
<keyword evidence="1 5" id="KW-0489">Methyltransferase</keyword>
<accession>A0A8J2Z6V1</accession>
<dbReference type="NCBIfam" id="TIGR03534">
    <property type="entry name" value="RF_mod_PrmC"/>
    <property type="match status" value="1"/>
</dbReference>